<sequence length="311" mass="36287">MALALITAARKLRPYFQAHTIEVYINYPLKLILQRPELTGRLTKWAVELSEFNIKYTLKEAFKEQAVLDFVAEYTELNIEVLDEYQARDECMIAYLDIAKKLFRWFKEYKITQIPREENEKADALSKLASAITCIRSKTIPVAHLTKPSTVEPEEIKVAKIQPYPNDWTTQLRKYLEENILLEDTLEAKRIRYRSTRYTILDGDLYKKRFSKTLQRCFTGEEADQILKDVHSSVCGNHTKGKSLAHKIFKQGFYWPTLFVEAQRFAENCETCQRIANDIRQPPEPLRSLTSPWPFAMWGLDHIGPMLTGIK</sequence>
<name>A0AA39VMS8_ACESA</name>
<reference evidence="2" key="2">
    <citation type="submission" date="2023-06" db="EMBL/GenBank/DDBJ databases">
        <authorList>
            <person name="Swenson N.G."/>
            <person name="Wegrzyn J.L."/>
            <person name="Mcevoy S.L."/>
        </authorList>
    </citation>
    <scope>NUCLEOTIDE SEQUENCE</scope>
    <source>
        <strain evidence="2">NS2018</strain>
        <tissue evidence="2">Leaf</tissue>
    </source>
</reference>
<reference evidence="2" key="1">
    <citation type="journal article" date="2022" name="Plant J.">
        <title>Strategies of tolerance reflected in two North American maple genomes.</title>
        <authorList>
            <person name="McEvoy S.L."/>
            <person name="Sezen U.U."/>
            <person name="Trouern-Trend A."/>
            <person name="McMahon S.M."/>
            <person name="Schaberg P.G."/>
            <person name="Yang J."/>
            <person name="Wegrzyn J.L."/>
            <person name="Swenson N.G."/>
        </authorList>
    </citation>
    <scope>NUCLEOTIDE SEQUENCE</scope>
    <source>
        <strain evidence="2">NS2018</strain>
    </source>
</reference>
<keyword evidence="3" id="KW-1185">Reference proteome</keyword>
<dbReference type="EMBL" id="JAUESC010000383">
    <property type="protein sequence ID" value="KAK0583648.1"/>
    <property type="molecule type" value="Genomic_DNA"/>
</dbReference>
<dbReference type="PANTHER" id="PTHR48475:SF2">
    <property type="entry name" value="RIBONUCLEASE H"/>
    <property type="match status" value="1"/>
</dbReference>
<evidence type="ECO:0000259" key="1">
    <source>
        <dbReference type="Pfam" id="PF17921"/>
    </source>
</evidence>
<proteinExistence type="predicted"/>
<dbReference type="GO" id="GO:0003676">
    <property type="term" value="F:nucleic acid binding"/>
    <property type="evidence" value="ECO:0007669"/>
    <property type="project" value="InterPro"/>
</dbReference>
<dbReference type="AlphaFoldDB" id="A0AA39VMS8"/>
<dbReference type="InterPro" id="IPR041588">
    <property type="entry name" value="Integrase_H2C2"/>
</dbReference>
<dbReference type="Gene3D" id="1.10.340.70">
    <property type="match status" value="1"/>
</dbReference>
<dbReference type="InterPro" id="IPR036397">
    <property type="entry name" value="RNaseH_sf"/>
</dbReference>
<organism evidence="2 3">
    <name type="scientific">Acer saccharum</name>
    <name type="common">Sugar maple</name>
    <dbReference type="NCBI Taxonomy" id="4024"/>
    <lineage>
        <taxon>Eukaryota</taxon>
        <taxon>Viridiplantae</taxon>
        <taxon>Streptophyta</taxon>
        <taxon>Embryophyta</taxon>
        <taxon>Tracheophyta</taxon>
        <taxon>Spermatophyta</taxon>
        <taxon>Magnoliopsida</taxon>
        <taxon>eudicotyledons</taxon>
        <taxon>Gunneridae</taxon>
        <taxon>Pentapetalae</taxon>
        <taxon>rosids</taxon>
        <taxon>malvids</taxon>
        <taxon>Sapindales</taxon>
        <taxon>Sapindaceae</taxon>
        <taxon>Hippocastanoideae</taxon>
        <taxon>Acereae</taxon>
        <taxon>Acer</taxon>
    </lineage>
</organism>
<dbReference type="Proteomes" id="UP001168877">
    <property type="component" value="Unassembled WGS sequence"/>
</dbReference>
<gene>
    <name evidence="2" type="ORF">LWI29_000919</name>
</gene>
<protein>
    <recommendedName>
        <fullName evidence="1">Integrase zinc-binding domain-containing protein</fullName>
    </recommendedName>
</protein>
<dbReference type="Gene3D" id="3.30.420.10">
    <property type="entry name" value="Ribonuclease H-like superfamily/Ribonuclease H"/>
    <property type="match status" value="1"/>
</dbReference>
<evidence type="ECO:0000313" key="2">
    <source>
        <dbReference type="EMBL" id="KAK0583648.1"/>
    </source>
</evidence>
<evidence type="ECO:0000313" key="3">
    <source>
        <dbReference type="Proteomes" id="UP001168877"/>
    </source>
</evidence>
<dbReference type="Pfam" id="PF17921">
    <property type="entry name" value="Integrase_H2C2"/>
    <property type="match status" value="1"/>
</dbReference>
<comment type="caution">
    <text evidence="2">The sequence shown here is derived from an EMBL/GenBank/DDBJ whole genome shotgun (WGS) entry which is preliminary data.</text>
</comment>
<dbReference type="PANTHER" id="PTHR48475">
    <property type="entry name" value="RIBONUCLEASE H"/>
    <property type="match status" value="1"/>
</dbReference>
<accession>A0AA39VMS8</accession>
<feature type="domain" description="Integrase zinc-binding" evidence="1">
    <location>
        <begin position="222"/>
        <end position="275"/>
    </location>
</feature>